<dbReference type="AlphaFoldDB" id="A0A922G3I0"/>
<proteinExistence type="predicted"/>
<accession>A0A922G3I0</accession>
<organism evidence="1 2">
    <name type="scientific">Carya illinoinensis</name>
    <name type="common">Pecan</name>
    <dbReference type="NCBI Taxonomy" id="32201"/>
    <lineage>
        <taxon>Eukaryota</taxon>
        <taxon>Viridiplantae</taxon>
        <taxon>Streptophyta</taxon>
        <taxon>Embryophyta</taxon>
        <taxon>Tracheophyta</taxon>
        <taxon>Spermatophyta</taxon>
        <taxon>Magnoliopsida</taxon>
        <taxon>eudicotyledons</taxon>
        <taxon>Gunneridae</taxon>
        <taxon>Pentapetalae</taxon>
        <taxon>rosids</taxon>
        <taxon>fabids</taxon>
        <taxon>Fagales</taxon>
        <taxon>Juglandaceae</taxon>
        <taxon>Carya</taxon>
    </lineage>
</organism>
<dbReference type="Proteomes" id="UP000811246">
    <property type="component" value="Chromosome 1"/>
</dbReference>
<evidence type="ECO:0000313" key="2">
    <source>
        <dbReference type="Proteomes" id="UP000811246"/>
    </source>
</evidence>
<dbReference type="PANTHER" id="PTHR33710">
    <property type="entry name" value="BNAC02G09200D PROTEIN"/>
    <property type="match status" value="1"/>
</dbReference>
<evidence type="ECO:0000313" key="1">
    <source>
        <dbReference type="EMBL" id="KAG6731628.1"/>
    </source>
</evidence>
<name>A0A922G3I0_CARIL</name>
<dbReference type="EMBL" id="CM031825">
    <property type="protein sequence ID" value="KAG6731628.1"/>
    <property type="molecule type" value="Genomic_DNA"/>
</dbReference>
<protein>
    <submittedName>
        <fullName evidence="1">Uncharacterized protein</fullName>
    </submittedName>
</protein>
<comment type="caution">
    <text evidence="1">The sequence shown here is derived from an EMBL/GenBank/DDBJ whole genome shotgun (WGS) entry which is preliminary data.</text>
</comment>
<reference evidence="1" key="1">
    <citation type="submission" date="2021-01" db="EMBL/GenBank/DDBJ databases">
        <authorList>
            <person name="Lovell J.T."/>
            <person name="Bentley N."/>
            <person name="Bhattarai G."/>
            <person name="Jenkins J.W."/>
            <person name="Sreedasyam A."/>
            <person name="Alarcon Y."/>
            <person name="Bock C."/>
            <person name="Boston L."/>
            <person name="Carlson J."/>
            <person name="Cervantes K."/>
            <person name="Clermont K."/>
            <person name="Krom N."/>
            <person name="Kubenka K."/>
            <person name="Mamidi S."/>
            <person name="Mattison C."/>
            <person name="Monteros M."/>
            <person name="Pisani C."/>
            <person name="Plott C."/>
            <person name="Rajasekar S."/>
            <person name="Rhein H.S."/>
            <person name="Rohla C."/>
            <person name="Song M."/>
            <person name="Hilaire R.S."/>
            <person name="Shu S."/>
            <person name="Wells L."/>
            <person name="Wang X."/>
            <person name="Webber J."/>
            <person name="Heerema R.J."/>
            <person name="Klein P."/>
            <person name="Conner P."/>
            <person name="Grauke L."/>
            <person name="Grimwood J."/>
            <person name="Schmutz J."/>
            <person name="Randall J.J."/>
        </authorList>
    </citation>
    <scope>NUCLEOTIDE SEQUENCE</scope>
    <source>
        <tissue evidence="1">Leaf</tissue>
    </source>
</reference>
<gene>
    <name evidence="1" type="ORF">I3842_01G138900</name>
</gene>
<sequence length="108" mass="12417">MADFSALLFELRLGGSSFSKGRLHLVKGKGLAKLDRFVVSSTWETHFLTLCQKQLPWLCLDHFPLLLDCGGLQEGWRYFKFENMWLKVEGFVENVSLWWGPLSARGHS</sequence>
<dbReference type="PANTHER" id="PTHR33710:SF64">
    <property type="entry name" value="ENDONUCLEASE_EXONUCLEASE_PHOSPHATASE DOMAIN-CONTAINING PROTEIN"/>
    <property type="match status" value="1"/>
</dbReference>